<evidence type="ECO:0000256" key="2">
    <source>
        <dbReference type="ARBA" id="ARBA00023267"/>
    </source>
</evidence>
<protein>
    <recommendedName>
        <fullName evidence="3">biotin--[biotin carboxyl-carrier protein] ligase</fullName>
        <ecNumber evidence="3">6.3.4.15</ecNumber>
    </recommendedName>
</protein>
<comment type="catalytic activity">
    <reaction evidence="4">
        <text>biotin + L-lysyl-[protein] + ATP = N(6)-biotinyl-L-lysyl-[protein] + AMP + diphosphate + H(+)</text>
        <dbReference type="Rhea" id="RHEA:11756"/>
        <dbReference type="Rhea" id="RHEA-COMP:9752"/>
        <dbReference type="Rhea" id="RHEA-COMP:10505"/>
        <dbReference type="ChEBI" id="CHEBI:15378"/>
        <dbReference type="ChEBI" id="CHEBI:29969"/>
        <dbReference type="ChEBI" id="CHEBI:30616"/>
        <dbReference type="ChEBI" id="CHEBI:33019"/>
        <dbReference type="ChEBI" id="CHEBI:57586"/>
        <dbReference type="ChEBI" id="CHEBI:83144"/>
        <dbReference type="ChEBI" id="CHEBI:456215"/>
        <dbReference type="EC" id="6.3.4.15"/>
    </reaction>
</comment>
<evidence type="ECO:0000259" key="5">
    <source>
        <dbReference type="PROSITE" id="PS51733"/>
    </source>
</evidence>
<dbReference type="Pfam" id="PF02237">
    <property type="entry name" value="BPL_C"/>
    <property type="match status" value="1"/>
</dbReference>
<dbReference type="OrthoDB" id="9807064at2"/>
<proteinExistence type="predicted"/>
<dbReference type="GO" id="GO:0004077">
    <property type="term" value="F:biotin--[biotin carboxyl-carrier protein] ligase activity"/>
    <property type="evidence" value="ECO:0007669"/>
    <property type="project" value="UniProtKB-EC"/>
</dbReference>
<sequence length="251" mass="26117">MSAEVWPEGVGRVILETVESTNAEAARRAASCIAPTWILAGFQTGGRGRRARPWVSPRGNFHATLLMRPAGGAGQAALRSFMAALALHEALAGLTGTPQAFRLKWPNDVLLNGGKVSGILLESLGAQGGVDHLAIGIGVNLIAAPAPTEVEAGAVLPVSVLAETGMRIAPETLLTSIAASFARLESVLEAEGFAPIRALWLDHAARLGERIVARIGAHTHEGIFEGIDSTGALVLRTQAGTLNLPAADIYF</sequence>
<dbReference type="InterPro" id="IPR004143">
    <property type="entry name" value="BPL_LPL_catalytic"/>
</dbReference>
<keyword evidence="1 6" id="KW-0436">Ligase</keyword>
<dbReference type="Proteomes" id="UP000186141">
    <property type="component" value="Unassembled WGS sequence"/>
</dbReference>
<evidence type="ECO:0000256" key="3">
    <source>
        <dbReference type="ARBA" id="ARBA00024227"/>
    </source>
</evidence>
<evidence type="ECO:0000256" key="4">
    <source>
        <dbReference type="ARBA" id="ARBA00047846"/>
    </source>
</evidence>
<reference evidence="6 7" key="1">
    <citation type="submission" date="2017-01" db="EMBL/GenBank/DDBJ databases">
        <authorList>
            <person name="Mah S.A."/>
            <person name="Swanson W.J."/>
            <person name="Moy G.W."/>
            <person name="Vacquier V.D."/>
        </authorList>
    </citation>
    <scope>NUCLEOTIDE SEQUENCE [LARGE SCALE GENOMIC DNA]</scope>
    <source>
        <strain evidence="6 7">DSM 26375</strain>
    </source>
</reference>
<dbReference type="EC" id="6.3.4.15" evidence="3"/>
<dbReference type="GO" id="GO:0005737">
    <property type="term" value="C:cytoplasm"/>
    <property type="evidence" value="ECO:0007669"/>
    <property type="project" value="TreeGrafter"/>
</dbReference>
<dbReference type="RefSeq" id="WP_076528679.1">
    <property type="nucleotide sequence ID" value="NZ_BMEH01000001.1"/>
</dbReference>
<dbReference type="STRING" id="1086013.SAMN05421774_101700"/>
<dbReference type="Gene3D" id="3.30.930.10">
    <property type="entry name" value="Bira Bifunctional Protein, Domain 2"/>
    <property type="match status" value="1"/>
</dbReference>
<dbReference type="PANTHER" id="PTHR12835">
    <property type="entry name" value="BIOTIN PROTEIN LIGASE"/>
    <property type="match status" value="1"/>
</dbReference>
<dbReference type="InterPro" id="IPR004408">
    <property type="entry name" value="Biotin_CoA_COase_ligase"/>
</dbReference>
<dbReference type="PROSITE" id="PS51733">
    <property type="entry name" value="BPL_LPL_CATALYTIC"/>
    <property type="match status" value="1"/>
</dbReference>
<keyword evidence="7" id="KW-1185">Reference proteome</keyword>
<evidence type="ECO:0000313" key="6">
    <source>
        <dbReference type="EMBL" id="SIS65428.1"/>
    </source>
</evidence>
<name>A0A1N7KV06_9RHOB</name>
<accession>A0A1N7KV06</accession>
<dbReference type="SUPFAM" id="SSF55681">
    <property type="entry name" value="Class II aaRS and biotin synthetases"/>
    <property type="match status" value="1"/>
</dbReference>
<dbReference type="Gene3D" id="2.30.30.100">
    <property type="match status" value="1"/>
</dbReference>
<keyword evidence="2" id="KW-0092">Biotin</keyword>
<dbReference type="AlphaFoldDB" id="A0A1N7KV06"/>
<dbReference type="EMBL" id="FTOT01000001">
    <property type="protein sequence ID" value="SIS65428.1"/>
    <property type="molecule type" value="Genomic_DNA"/>
</dbReference>
<dbReference type="InterPro" id="IPR045864">
    <property type="entry name" value="aa-tRNA-synth_II/BPL/LPL"/>
</dbReference>
<feature type="domain" description="BPL/LPL catalytic" evidence="5">
    <location>
        <begin position="8"/>
        <end position="189"/>
    </location>
</feature>
<organism evidence="6 7">
    <name type="scientific">Gemmobacter megaterium</name>
    <dbReference type="NCBI Taxonomy" id="1086013"/>
    <lineage>
        <taxon>Bacteria</taxon>
        <taxon>Pseudomonadati</taxon>
        <taxon>Pseudomonadota</taxon>
        <taxon>Alphaproteobacteria</taxon>
        <taxon>Rhodobacterales</taxon>
        <taxon>Paracoccaceae</taxon>
        <taxon>Gemmobacter</taxon>
    </lineage>
</organism>
<evidence type="ECO:0000313" key="7">
    <source>
        <dbReference type="Proteomes" id="UP000186141"/>
    </source>
</evidence>
<evidence type="ECO:0000256" key="1">
    <source>
        <dbReference type="ARBA" id="ARBA00022598"/>
    </source>
</evidence>
<dbReference type="Pfam" id="PF03099">
    <property type="entry name" value="BPL_LplA_LipB"/>
    <property type="match status" value="1"/>
</dbReference>
<gene>
    <name evidence="6" type="ORF">SAMN05421774_101700</name>
</gene>
<dbReference type="CDD" id="cd16442">
    <property type="entry name" value="BPL"/>
    <property type="match status" value="1"/>
</dbReference>
<dbReference type="InterPro" id="IPR003142">
    <property type="entry name" value="BPL_C"/>
</dbReference>
<dbReference type="NCBIfam" id="TIGR00121">
    <property type="entry name" value="birA_ligase"/>
    <property type="match status" value="1"/>
</dbReference>
<dbReference type="PANTHER" id="PTHR12835:SF5">
    <property type="entry name" value="BIOTIN--PROTEIN LIGASE"/>
    <property type="match status" value="1"/>
</dbReference>